<accession>A0A913XLM1</accession>
<evidence type="ECO:0000313" key="7">
    <source>
        <dbReference type="EnsemblMetazoa" id="XP_020906354.1"/>
    </source>
</evidence>
<evidence type="ECO:0000256" key="2">
    <source>
        <dbReference type="ARBA" id="ARBA00022670"/>
    </source>
</evidence>
<keyword evidence="3" id="KW-0378">Hydrolase</keyword>
<dbReference type="GO" id="GO:0008234">
    <property type="term" value="F:cysteine-type peptidase activity"/>
    <property type="evidence" value="ECO:0007669"/>
    <property type="project" value="UniProtKB-KW"/>
</dbReference>
<evidence type="ECO:0000259" key="6">
    <source>
        <dbReference type="PROSITE" id="PS51935"/>
    </source>
</evidence>
<dbReference type="OMA" id="ISANEWG"/>
<keyword evidence="8" id="KW-1185">Reference proteome</keyword>
<name>A0A913XLM1_EXADI</name>
<evidence type="ECO:0000313" key="8">
    <source>
        <dbReference type="Proteomes" id="UP000887567"/>
    </source>
</evidence>
<feature type="chain" id="PRO_5037274401" description="NlpC/P60 domain-containing protein" evidence="5">
    <location>
        <begin position="21"/>
        <end position="161"/>
    </location>
</feature>
<dbReference type="AlphaFoldDB" id="A0A913XLM1"/>
<keyword evidence="2" id="KW-0645">Protease</keyword>
<feature type="domain" description="NlpC/P60" evidence="6">
    <location>
        <begin position="25"/>
        <end position="161"/>
    </location>
</feature>
<sequence length="161" mass="17242">MVKLVTILLVAILLLGPAWSKASVSSIRSKIAQVANNKVGSTHWSYASSCCHGTNTNKCNYFVYDVGKEAGAKMPTRYFGFGGPVGAGAGGWGKALSLNYWSKVSSRQAGDIVAGHKSGTYHVGIYVGSNMVVSANSQNIGKNSNMFTQGYQDLVYWRYQG</sequence>
<keyword evidence="4" id="KW-0788">Thiol protease</keyword>
<keyword evidence="5" id="KW-0732">Signal</keyword>
<comment type="similarity">
    <text evidence="1">Belongs to the peptidase C40 family.</text>
</comment>
<dbReference type="GO" id="GO:0006508">
    <property type="term" value="P:proteolysis"/>
    <property type="evidence" value="ECO:0007669"/>
    <property type="project" value="UniProtKB-KW"/>
</dbReference>
<dbReference type="InterPro" id="IPR000064">
    <property type="entry name" value="NLP_P60_dom"/>
</dbReference>
<dbReference type="OrthoDB" id="5970710at2759"/>
<dbReference type="PROSITE" id="PS51935">
    <property type="entry name" value="NLPC_P60"/>
    <property type="match status" value="1"/>
</dbReference>
<feature type="signal peptide" evidence="5">
    <location>
        <begin position="1"/>
        <end position="20"/>
    </location>
</feature>
<dbReference type="GeneID" id="110244485"/>
<reference evidence="7" key="1">
    <citation type="submission" date="2022-11" db="UniProtKB">
        <authorList>
            <consortium name="EnsemblMetazoa"/>
        </authorList>
    </citation>
    <scope>IDENTIFICATION</scope>
</reference>
<dbReference type="RefSeq" id="XP_020906354.1">
    <property type="nucleotide sequence ID" value="XM_021050695.2"/>
</dbReference>
<dbReference type="InterPro" id="IPR038765">
    <property type="entry name" value="Papain-like_cys_pep_sf"/>
</dbReference>
<dbReference type="Pfam" id="PF00877">
    <property type="entry name" value="NLPC_P60"/>
    <property type="match status" value="1"/>
</dbReference>
<organism evidence="7 8">
    <name type="scientific">Exaiptasia diaphana</name>
    <name type="common">Tropical sea anemone</name>
    <name type="synonym">Aiptasia pulchella</name>
    <dbReference type="NCBI Taxonomy" id="2652724"/>
    <lineage>
        <taxon>Eukaryota</taxon>
        <taxon>Metazoa</taxon>
        <taxon>Cnidaria</taxon>
        <taxon>Anthozoa</taxon>
        <taxon>Hexacorallia</taxon>
        <taxon>Actiniaria</taxon>
        <taxon>Aiptasiidae</taxon>
        <taxon>Exaiptasia</taxon>
    </lineage>
</organism>
<dbReference type="SUPFAM" id="SSF54001">
    <property type="entry name" value="Cysteine proteinases"/>
    <property type="match status" value="1"/>
</dbReference>
<evidence type="ECO:0000256" key="3">
    <source>
        <dbReference type="ARBA" id="ARBA00022801"/>
    </source>
</evidence>
<evidence type="ECO:0000256" key="1">
    <source>
        <dbReference type="ARBA" id="ARBA00007074"/>
    </source>
</evidence>
<dbReference type="EnsemblMetazoa" id="XM_021050695.2">
    <property type="protein sequence ID" value="XP_020906354.1"/>
    <property type="gene ID" value="LOC110244485"/>
</dbReference>
<evidence type="ECO:0000256" key="5">
    <source>
        <dbReference type="SAM" id="SignalP"/>
    </source>
</evidence>
<evidence type="ECO:0000256" key="4">
    <source>
        <dbReference type="ARBA" id="ARBA00022807"/>
    </source>
</evidence>
<dbReference type="KEGG" id="epa:110244485"/>
<proteinExistence type="inferred from homology"/>
<protein>
    <recommendedName>
        <fullName evidence="6">NlpC/P60 domain-containing protein</fullName>
    </recommendedName>
</protein>
<dbReference type="Gene3D" id="3.90.1720.10">
    <property type="entry name" value="endopeptidase domain like (from Nostoc punctiforme)"/>
    <property type="match status" value="1"/>
</dbReference>
<dbReference type="Proteomes" id="UP000887567">
    <property type="component" value="Unplaced"/>
</dbReference>